<dbReference type="FunFam" id="1.10.510.10:FF:000571">
    <property type="entry name" value="Maternal embryonic leucine zipper kinase"/>
    <property type="match status" value="1"/>
</dbReference>
<organism evidence="5 6">
    <name type="scientific">Tritrichomonas foetus</name>
    <dbReference type="NCBI Taxonomy" id="1144522"/>
    <lineage>
        <taxon>Eukaryota</taxon>
        <taxon>Metamonada</taxon>
        <taxon>Parabasalia</taxon>
        <taxon>Tritrichomonadida</taxon>
        <taxon>Tritrichomonadidae</taxon>
        <taxon>Tritrichomonas</taxon>
    </lineage>
</organism>
<dbReference type="Pfam" id="PF00069">
    <property type="entry name" value="Pkinase"/>
    <property type="match status" value="1"/>
</dbReference>
<comment type="caution">
    <text evidence="5">The sequence shown here is derived from an EMBL/GenBank/DDBJ whole genome shotgun (WGS) entry which is preliminary data.</text>
</comment>
<dbReference type="GO" id="GO:0035556">
    <property type="term" value="P:intracellular signal transduction"/>
    <property type="evidence" value="ECO:0007669"/>
    <property type="project" value="TreeGrafter"/>
</dbReference>
<proteinExistence type="predicted"/>
<dbReference type="PROSITE" id="PS00108">
    <property type="entry name" value="PROTEIN_KINASE_ST"/>
    <property type="match status" value="1"/>
</dbReference>
<dbReference type="Gene3D" id="1.10.510.10">
    <property type="entry name" value="Transferase(Phosphotransferase) domain 1"/>
    <property type="match status" value="1"/>
</dbReference>
<gene>
    <name evidence="5" type="ORF">TRFO_24934</name>
</gene>
<evidence type="ECO:0000259" key="4">
    <source>
        <dbReference type="PROSITE" id="PS50011"/>
    </source>
</evidence>
<evidence type="ECO:0000313" key="6">
    <source>
        <dbReference type="Proteomes" id="UP000179807"/>
    </source>
</evidence>
<dbReference type="SUPFAM" id="SSF56112">
    <property type="entry name" value="Protein kinase-like (PK-like)"/>
    <property type="match status" value="1"/>
</dbReference>
<dbReference type="InterPro" id="IPR000719">
    <property type="entry name" value="Prot_kinase_dom"/>
</dbReference>
<keyword evidence="2" id="KW-0067">ATP-binding</keyword>
<dbReference type="Proteomes" id="UP000179807">
    <property type="component" value="Unassembled WGS sequence"/>
</dbReference>
<dbReference type="GO" id="GO:0005737">
    <property type="term" value="C:cytoplasm"/>
    <property type="evidence" value="ECO:0007669"/>
    <property type="project" value="TreeGrafter"/>
</dbReference>
<dbReference type="PROSITE" id="PS50011">
    <property type="entry name" value="PROTEIN_KINASE_DOM"/>
    <property type="match status" value="1"/>
</dbReference>
<sequence>MEKLSLANVEGKVIDNFQILEKFSNGAFSVVHFAHHVPTKTYCVAKIIDLSLQSADEVAGSLHEISVFMQVSHPNIVSLIRFSYVEPLLFFFMEYLPNGTLLKYVTSKKGLDEIEARKMFIQLFSALRHLHLTHFLAHRDIKLENILLDKNHQVKLIDFGLASTFYNSSFKQIVGTPGYMPPEVMAGSEYGEKCDVWSLGISLYCMLTSFLPFSIQSRNVKRLLAECETFRPPKAASPLCGDLLMKMLSPRPDNRPTLLQLQRHPWMTGLPPITGPIIPSPIQFYQVKNFAAISKFKRHSVKPDSTLLNTCEQQYGINKEVLEKELAEGLVNDNTTTYFAIQVPQKTQPNLPELKASINVTVKEAPQPQPSKEKCKTPRLIKKKEPQPMPKRLGRIKPSKSSPPPNVRLSVFQLRPYVI</sequence>
<dbReference type="SMART" id="SM00220">
    <property type="entry name" value="S_TKc"/>
    <property type="match status" value="1"/>
</dbReference>
<evidence type="ECO:0000256" key="1">
    <source>
        <dbReference type="ARBA" id="ARBA00022741"/>
    </source>
</evidence>
<keyword evidence="6" id="KW-1185">Reference proteome</keyword>
<feature type="region of interest" description="Disordered" evidence="3">
    <location>
        <begin position="364"/>
        <end position="408"/>
    </location>
</feature>
<name>A0A1J4K685_9EUKA</name>
<dbReference type="GeneID" id="94838734"/>
<keyword evidence="5" id="KW-0418">Kinase</keyword>
<dbReference type="InterPro" id="IPR011009">
    <property type="entry name" value="Kinase-like_dom_sf"/>
</dbReference>
<dbReference type="GO" id="GO:0004674">
    <property type="term" value="F:protein serine/threonine kinase activity"/>
    <property type="evidence" value="ECO:0007669"/>
    <property type="project" value="TreeGrafter"/>
</dbReference>
<keyword evidence="5" id="KW-0808">Transferase</keyword>
<dbReference type="AlphaFoldDB" id="A0A1J4K685"/>
<reference evidence="5" key="1">
    <citation type="submission" date="2016-10" db="EMBL/GenBank/DDBJ databases">
        <authorList>
            <person name="Benchimol M."/>
            <person name="Almeida L.G."/>
            <person name="Vasconcelos A.T."/>
            <person name="Perreira-Neves A."/>
            <person name="Rosa I.A."/>
            <person name="Tasca T."/>
            <person name="Bogo M.R."/>
            <person name="de Souza W."/>
        </authorList>
    </citation>
    <scope>NUCLEOTIDE SEQUENCE [LARGE SCALE GENOMIC DNA]</scope>
    <source>
        <strain evidence="5">K</strain>
    </source>
</reference>
<protein>
    <submittedName>
        <fullName evidence="5">CAMK family protein kinase</fullName>
    </submittedName>
</protein>
<dbReference type="RefSeq" id="XP_068360097.1">
    <property type="nucleotide sequence ID" value="XM_068504030.1"/>
</dbReference>
<feature type="domain" description="Protein kinase" evidence="4">
    <location>
        <begin position="17"/>
        <end position="267"/>
    </location>
</feature>
<dbReference type="EMBL" id="MLAK01000710">
    <property type="protein sequence ID" value="OHT06961.1"/>
    <property type="molecule type" value="Genomic_DNA"/>
</dbReference>
<dbReference type="VEuPathDB" id="TrichDB:TRFO_24934"/>
<dbReference type="InterPro" id="IPR008271">
    <property type="entry name" value="Ser/Thr_kinase_AS"/>
</dbReference>
<dbReference type="GO" id="GO:0005524">
    <property type="term" value="F:ATP binding"/>
    <property type="evidence" value="ECO:0007669"/>
    <property type="project" value="UniProtKB-KW"/>
</dbReference>
<dbReference type="PANTHER" id="PTHR24346">
    <property type="entry name" value="MAP/MICROTUBULE AFFINITY-REGULATING KINASE"/>
    <property type="match status" value="1"/>
</dbReference>
<dbReference type="PANTHER" id="PTHR24346:SF30">
    <property type="entry name" value="MATERNAL EMBRYONIC LEUCINE ZIPPER KINASE"/>
    <property type="match status" value="1"/>
</dbReference>
<evidence type="ECO:0000313" key="5">
    <source>
        <dbReference type="EMBL" id="OHT06961.1"/>
    </source>
</evidence>
<accession>A0A1J4K685</accession>
<dbReference type="OrthoDB" id="40902at2759"/>
<evidence type="ECO:0000256" key="3">
    <source>
        <dbReference type="SAM" id="MobiDB-lite"/>
    </source>
</evidence>
<evidence type="ECO:0000256" key="2">
    <source>
        <dbReference type="ARBA" id="ARBA00022840"/>
    </source>
</evidence>
<keyword evidence="1" id="KW-0547">Nucleotide-binding</keyword>